<keyword evidence="4" id="KW-1185">Reference proteome</keyword>
<sequence>MSTSGGPEAVEDEVVDEKLELEEDVGQAAGSSGGMTRRLGGCGIGDVEKSTDWRDWIVIINHLTVQLKDKQNELQNLNEALRCFQEEKEVAHKKLQLFRKRLENHRLTLNKTLSLLPFIRRELVSIKEVVSNKLDNWTVLKEEIFLQIKTISKAASTVAPLPIACLEPSHLGSREAGSTKPSSVSGPWAPTKGFDVWLAGNLTQTCRGMCPSGKSIEIGLSCLQGLGTGHTNHSLNVATSHQLADAHHRDADPCRWGDPPDDRPNPAPGPVPCTGRAA</sequence>
<dbReference type="AlphaFoldDB" id="M7B9X0"/>
<reference evidence="4" key="1">
    <citation type="journal article" date="2013" name="Nat. Genet.">
        <title>The draft genomes of soft-shell turtle and green sea turtle yield insights into the development and evolution of the turtle-specific body plan.</title>
        <authorList>
            <person name="Wang Z."/>
            <person name="Pascual-Anaya J."/>
            <person name="Zadissa A."/>
            <person name="Li W."/>
            <person name="Niimura Y."/>
            <person name="Huang Z."/>
            <person name="Li C."/>
            <person name="White S."/>
            <person name="Xiong Z."/>
            <person name="Fang D."/>
            <person name="Wang B."/>
            <person name="Ming Y."/>
            <person name="Chen Y."/>
            <person name="Zheng Y."/>
            <person name="Kuraku S."/>
            <person name="Pignatelli M."/>
            <person name="Herrero J."/>
            <person name="Beal K."/>
            <person name="Nozawa M."/>
            <person name="Li Q."/>
            <person name="Wang J."/>
            <person name="Zhang H."/>
            <person name="Yu L."/>
            <person name="Shigenobu S."/>
            <person name="Wang J."/>
            <person name="Liu J."/>
            <person name="Flicek P."/>
            <person name="Searle S."/>
            <person name="Wang J."/>
            <person name="Kuratani S."/>
            <person name="Yin Y."/>
            <person name="Aken B."/>
            <person name="Zhang G."/>
            <person name="Irie N."/>
        </authorList>
    </citation>
    <scope>NUCLEOTIDE SEQUENCE [LARGE SCALE GENOMIC DNA]</scope>
</reference>
<evidence type="ECO:0000256" key="1">
    <source>
        <dbReference type="SAM" id="Coils"/>
    </source>
</evidence>
<dbReference type="PANTHER" id="PTHR34251">
    <property type="entry name" value="LEUCINE-, GLUTAMATE- AND LYSINE-RICH PROTEIN 1"/>
    <property type="match status" value="1"/>
</dbReference>
<dbReference type="PANTHER" id="PTHR34251:SF1">
    <property type="entry name" value="LEUCINE, GLUTAMATE AND LYSINE RICH 1"/>
    <property type="match status" value="1"/>
</dbReference>
<proteinExistence type="predicted"/>
<keyword evidence="1" id="KW-0175">Coiled coil</keyword>
<evidence type="ECO:0000256" key="2">
    <source>
        <dbReference type="SAM" id="MobiDB-lite"/>
    </source>
</evidence>
<dbReference type="Proteomes" id="UP000031443">
    <property type="component" value="Unassembled WGS sequence"/>
</dbReference>
<evidence type="ECO:0000313" key="4">
    <source>
        <dbReference type="Proteomes" id="UP000031443"/>
    </source>
</evidence>
<gene>
    <name evidence="3" type="ORF">UY3_13988</name>
</gene>
<feature type="region of interest" description="Disordered" evidence="2">
    <location>
        <begin position="241"/>
        <end position="278"/>
    </location>
</feature>
<protein>
    <submittedName>
        <fullName evidence="3">Uncharacterized protein</fullName>
    </submittedName>
</protein>
<accession>M7B9X0</accession>
<feature type="coiled-coil region" evidence="1">
    <location>
        <begin position="60"/>
        <end position="94"/>
    </location>
</feature>
<organism evidence="3 4">
    <name type="scientific">Chelonia mydas</name>
    <name type="common">Green sea-turtle</name>
    <name type="synonym">Chelonia agassizi</name>
    <dbReference type="NCBI Taxonomy" id="8469"/>
    <lineage>
        <taxon>Eukaryota</taxon>
        <taxon>Metazoa</taxon>
        <taxon>Chordata</taxon>
        <taxon>Craniata</taxon>
        <taxon>Vertebrata</taxon>
        <taxon>Euteleostomi</taxon>
        <taxon>Archelosauria</taxon>
        <taxon>Testudinata</taxon>
        <taxon>Testudines</taxon>
        <taxon>Cryptodira</taxon>
        <taxon>Durocryptodira</taxon>
        <taxon>Americhelydia</taxon>
        <taxon>Chelonioidea</taxon>
        <taxon>Cheloniidae</taxon>
        <taxon>Chelonia</taxon>
    </lineage>
</organism>
<name>M7B9X0_CHEMY</name>
<dbReference type="InterPro" id="IPR038799">
    <property type="entry name" value="LEKR1"/>
</dbReference>
<dbReference type="EMBL" id="KB559790">
    <property type="protein sequence ID" value="EMP28958.1"/>
    <property type="molecule type" value="Genomic_DNA"/>
</dbReference>
<evidence type="ECO:0000313" key="3">
    <source>
        <dbReference type="EMBL" id="EMP28958.1"/>
    </source>
</evidence>
<feature type="compositionally biased region" description="Basic and acidic residues" evidence="2">
    <location>
        <begin position="244"/>
        <end position="264"/>
    </location>
</feature>